<feature type="domain" description="PhoU" evidence="2">
    <location>
        <begin position="25"/>
        <end position="79"/>
    </location>
</feature>
<dbReference type="GO" id="GO:0030643">
    <property type="term" value="P:intracellular phosphate ion homeostasis"/>
    <property type="evidence" value="ECO:0007669"/>
    <property type="project" value="InterPro"/>
</dbReference>
<dbReference type="InterPro" id="IPR028366">
    <property type="entry name" value="PhoU"/>
</dbReference>
<reference evidence="3" key="1">
    <citation type="submission" date="2019-09" db="EMBL/GenBank/DDBJ databases">
        <title>Characterisation of the sponge microbiome using genome-centric metagenomics.</title>
        <authorList>
            <person name="Engelberts J.P."/>
            <person name="Robbins S.J."/>
            <person name="De Goeij J.M."/>
            <person name="Aranda M."/>
            <person name="Bell S.C."/>
            <person name="Webster N.S."/>
        </authorList>
    </citation>
    <scope>NUCLEOTIDE SEQUENCE</scope>
    <source>
        <strain evidence="3">SB0676_bin_10</strain>
    </source>
</reference>
<gene>
    <name evidence="3" type="ORF">F4162_06705</name>
</gene>
<proteinExistence type="predicted"/>
<dbReference type="PANTHER" id="PTHR42930">
    <property type="entry name" value="PHOSPHATE-SPECIFIC TRANSPORT SYSTEM ACCESSORY PROTEIN PHOU"/>
    <property type="match status" value="1"/>
</dbReference>
<dbReference type="Gene3D" id="1.20.58.220">
    <property type="entry name" value="Phosphate transport system protein phou homolog 2, domain 2"/>
    <property type="match status" value="1"/>
</dbReference>
<protein>
    <submittedName>
        <fullName evidence="3">Phosphate uptake regulator PhoU</fullName>
    </submittedName>
</protein>
<dbReference type="Pfam" id="PF01895">
    <property type="entry name" value="PhoU"/>
    <property type="match status" value="1"/>
</dbReference>
<evidence type="ECO:0000256" key="1">
    <source>
        <dbReference type="SAM" id="MobiDB-lite"/>
    </source>
</evidence>
<accession>A0A6B1FEG0</accession>
<feature type="region of interest" description="Disordered" evidence="1">
    <location>
        <begin position="165"/>
        <end position="184"/>
    </location>
</feature>
<dbReference type="AlphaFoldDB" id="A0A6B1FEG0"/>
<evidence type="ECO:0000313" key="3">
    <source>
        <dbReference type="EMBL" id="MYG38652.1"/>
    </source>
</evidence>
<organism evidence="3">
    <name type="scientific">Synechococcus sp. SB0676_bin_10</name>
    <dbReference type="NCBI Taxonomy" id="2604869"/>
    <lineage>
        <taxon>Bacteria</taxon>
        <taxon>Bacillati</taxon>
        <taxon>Cyanobacteriota</taxon>
        <taxon>Cyanophyceae</taxon>
        <taxon>Synechococcales</taxon>
        <taxon>Synechococcaceae</taxon>
        <taxon>Synechococcus</taxon>
    </lineage>
</organism>
<comment type="caution">
    <text evidence="3">The sequence shown here is derived from an EMBL/GenBank/DDBJ whole genome shotgun (WGS) entry which is preliminary data.</text>
</comment>
<name>A0A6B1FEG0_9SYNE</name>
<dbReference type="SUPFAM" id="SSF109755">
    <property type="entry name" value="PhoU-like"/>
    <property type="match status" value="1"/>
</dbReference>
<dbReference type="PANTHER" id="PTHR42930:SF3">
    <property type="entry name" value="PHOSPHATE-SPECIFIC TRANSPORT SYSTEM ACCESSORY PROTEIN PHOU"/>
    <property type="match status" value="1"/>
</dbReference>
<dbReference type="GO" id="GO:0045936">
    <property type="term" value="P:negative regulation of phosphate metabolic process"/>
    <property type="evidence" value="ECO:0007669"/>
    <property type="project" value="InterPro"/>
</dbReference>
<dbReference type="EMBL" id="VYDO01000218">
    <property type="protein sequence ID" value="MYG38652.1"/>
    <property type="molecule type" value="Genomic_DNA"/>
</dbReference>
<dbReference type="InterPro" id="IPR026022">
    <property type="entry name" value="PhoU_dom"/>
</dbReference>
<sequence>MAPWWRTPCVWPVRCWPVPTWSCPQVRLEDNRIDCLYKNLEERCLFFLSHRRSNQQETRQLIVYLQAIRDLERIGDYCCKDLSTTGERLLPYQSLAVRDGLLTMLARSRSLLAMALEALSCHDASAGQRLTALDDLVDQDYVNIYDQLTKGSQLQSMPREAVVLTQAAQGHKPRPAGRGPSPEKVLRPEWWRESQALAPTTDAAGPAESLNACGAAGKTGSPALGNEAGTHLKEEAASGIREGIPALQGGEEVNALASRSLERLADHAVNVSRRISHGAAGADQS</sequence>
<evidence type="ECO:0000259" key="2">
    <source>
        <dbReference type="Pfam" id="PF01895"/>
    </source>
</evidence>
<dbReference type="InterPro" id="IPR038078">
    <property type="entry name" value="PhoU-like_sf"/>
</dbReference>